<evidence type="ECO:0000313" key="4">
    <source>
        <dbReference type="Proteomes" id="UP000274131"/>
    </source>
</evidence>
<evidence type="ECO:0000313" key="3">
    <source>
        <dbReference type="EMBL" id="VDD90446.1"/>
    </source>
</evidence>
<evidence type="ECO:0000256" key="1">
    <source>
        <dbReference type="SAM" id="MobiDB-lite"/>
    </source>
</evidence>
<dbReference type="AlphaFoldDB" id="A0A0N4V5S0"/>
<protein>
    <submittedName>
        <fullName evidence="5">Transmembrane protein</fullName>
    </submittedName>
</protein>
<keyword evidence="4" id="KW-1185">Reference proteome</keyword>
<organism evidence="5">
    <name type="scientific">Enterobius vermicularis</name>
    <name type="common">Human pinworm</name>
    <dbReference type="NCBI Taxonomy" id="51028"/>
    <lineage>
        <taxon>Eukaryota</taxon>
        <taxon>Metazoa</taxon>
        <taxon>Ecdysozoa</taxon>
        <taxon>Nematoda</taxon>
        <taxon>Chromadorea</taxon>
        <taxon>Rhabditida</taxon>
        <taxon>Spirurina</taxon>
        <taxon>Oxyuridomorpha</taxon>
        <taxon>Oxyuroidea</taxon>
        <taxon>Oxyuridae</taxon>
        <taxon>Enterobius</taxon>
    </lineage>
</organism>
<evidence type="ECO:0000256" key="2">
    <source>
        <dbReference type="SAM" id="Phobius"/>
    </source>
</evidence>
<proteinExistence type="predicted"/>
<feature type="region of interest" description="Disordered" evidence="1">
    <location>
        <begin position="107"/>
        <end position="130"/>
    </location>
</feature>
<evidence type="ECO:0000313" key="5">
    <source>
        <dbReference type="WBParaSite" id="EVEC_0000558601-mRNA-1"/>
    </source>
</evidence>
<reference evidence="5" key="1">
    <citation type="submission" date="2017-02" db="UniProtKB">
        <authorList>
            <consortium name="WormBaseParasite"/>
        </authorList>
    </citation>
    <scope>IDENTIFICATION</scope>
</reference>
<dbReference type="STRING" id="51028.A0A0N4V5S0"/>
<dbReference type="Proteomes" id="UP000274131">
    <property type="component" value="Unassembled WGS sequence"/>
</dbReference>
<dbReference type="EMBL" id="UXUI01008084">
    <property type="protein sequence ID" value="VDD90446.1"/>
    <property type="molecule type" value="Genomic_DNA"/>
</dbReference>
<feature type="transmembrane region" description="Helical" evidence="2">
    <location>
        <begin position="39"/>
        <end position="57"/>
    </location>
</feature>
<keyword evidence="2" id="KW-0472">Membrane</keyword>
<reference evidence="3 4" key="2">
    <citation type="submission" date="2018-10" db="EMBL/GenBank/DDBJ databases">
        <authorList>
            <consortium name="Pathogen Informatics"/>
        </authorList>
    </citation>
    <scope>NUCLEOTIDE SEQUENCE [LARGE SCALE GENOMIC DNA]</scope>
</reference>
<accession>A0A0N4V5S0</accession>
<name>A0A0N4V5S0_ENTVE</name>
<sequence length="178" mass="20452">MKAMKTRRTFPDLVAIVLWYRFIVLGLRMRGFIDLIFDVYYPCPSFLSIVAFAVTFLPRKRLHRKKPNSIIQSAFSVASTPLSQCSTLTARSTQSRLCSAQQELPFTDDEDDESQSIQRRARDFSPSRELSSKFGGLSLGRSMLEDSEVLRRRGMIFQWNNNQICSSDCHKNSVELLK</sequence>
<dbReference type="OrthoDB" id="10020193at2759"/>
<keyword evidence="2" id="KW-0812">Transmembrane</keyword>
<dbReference type="WBParaSite" id="EVEC_0000558601-mRNA-1">
    <property type="protein sequence ID" value="EVEC_0000558601-mRNA-1"/>
    <property type="gene ID" value="EVEC_0000558601"/>
</dbReference>
<keyword evidence="2" id="KW-1133">Transmembrane helix</keyword>
<feature type="transmembrane region" description="Helical" evidence="2">
    <location>
        <begin position="12"/>
        <end position="33"/>
    </location>
</feature>
<gene>
    <name evidence="3" type="ORF">EVEC_LOCUS5197</name>
</gene>